<dbReference type="SUPFAM" id="SSF53822">
    <property type="entry name" value="Periplasmic binding protein-like I"/>
    <property type="match status" value="1"/>
</dbReference>
<dbReference type="InterPro" id="IPR028082">
    <property type="entry name" value="Peripla_BP_I"/>
</dbReference>
<evidence type="ECO:0000313" key="3">
    <source>
        <dbReference type="Proteomes" id="UP001432168"/>
    </source>
</evidence>
<dbReference type="EMBL" id="CP109011">
    <property type="protein sequence ID" value="WUT48388.1"/>
    <property type="molecule type" value="Genomic_DNA"/>
</dbReference>
<dbReference type="Gene3D" id="3.40.50.2300">
    <property type="match status" value="2"/>
</dbReference>
<gene>
    <name evidence="2" type="ORF">OG929_41435</name>
</gene>
<dbReference type="Proteomes" id="UP001432168">
    <property type="component" value="Chromosome"/>
</dbReference>
<feature type="compositionally biased region" description="Basic and acidic residues" evidence="1">
    <location>
        <begin position="76"/>
        <end position="90"/>
    </location>
</feature>
<accession>A0ABZ1X8B3</accession>
<proteinExistence type="predicted"/>
<keyword evidence="3" id="KW-1185">Reference proteome</keyword>
<evidence type="ECO:0000256" key="1">
    <source>
        <dbReference type="SAM" id="MobiDB-lite"/>
    </source>
</evidence>
<reference evidence="2" key="1">
    <citation type="submission" date="2022-10" db="EMBL/GenBank/DDBJ databases">
        <title>The complete genomes of actinobacterial strains from the NBC collection.</title>
        <authorList>
            <person name="Joergensen T.S."/>
            <person name="Alvarez Arevalo M."/>
            <person name="Sterndorff E.B."/>
            <person name="Faurdal D."/>
            <person name="Vuksanovic O."/>
            <person name="Mourched A.-S."/>
            <person name="Charusanti P."/>
            <person name="Shaw S."/>
            <person name="Blin K."/>
            <person name="Weber T."/>
        </authorList>
    </citation>
    <scope>NUCLEOTIDE SEQUENCE</scope>
    <source>
        <strain evidence="2">NBC_00686</strain>
    </source>
</reference>
<dbReference type="RefSeq" id="WP_329271467.1">
    <property type="nucleotide sequence ID" value="NZ_CP108992.1"/>
</dbReference>
<evidence type="ECO:0000313" key="2">
    <source>
        <dbReference type="EMBL" id="WUT48388.1"/>
    </source>
</evidence>
<name>A0ABZ1X8B3_9ACTN</name>
<sequence>MSIPSLAHAIDFVEALDAQVGQPSHGRELPVILLWDDESGPAHASAFVSGYAGRLTENHDGPYLVPRSVVGPPPPPEERTGSPHPDPSRPDVELLELLVTDWKNTMPRHTGRLRVPAFQVCLDVLDARMPSSDAAESGAGAPRDPHHVMAQALWTAWEQRTPVLGAMGQALGNAALPGWVAGIWTVVLSWPLRVWHRGRLNRRMRWYARRMSSAGLAARDFVQAATRLRTADADQQRLLRMNLLAEALFRDLSEAVGPSRFRPWRRRRTWPFVLLVPDLTGPQATAVEQFLQVHRELVAQGVRPPLLILAGRRGEPADPDPVPALDLEQAAATLRNLGSGPTNTPAPRRITVRIADGPEQPDVARHLKLQAKVTPREVSALRAHAGWAGPALALVLLCSVGFACRDQVRAIGSTSATDDRPHSAQAAHDPCPGTRRAGREIVGVDTETEGCYFTSTEDSLLRDLQDRIRSQNAEVEGNHRTVVFLAPLTADPQARTEQLVPAGVLQLQGAVAAQKTWNEQALVNQDKPMLKILVANTGFAFGRGREVARQVRRLAAKDATLSAVIGITQSRQESVDAINDLGPGMPVIGASVTGDFMAQEARNFFHTQPTNERMAEVMARRAIDRHSRKALIIYDREDRYSQELHDDLAGRLRGARISVEDPWFAQVPAPRPGSDGATALGLPDLADSICTLHKEHGTTFYAARGSQLPKVLAEVQNACGGDGTTKSSPVPVIASDVNTLIDFKPVPEWAELYKYPAVNLYYVSFSDKPVLNGPEGGSDYSTGQDSFRAAAAAITRAYAESGGSASPSNVLQALRGHVVVRDGIAPDRPFTLPLDRQERTSRPIFLCLAPHAPTVDSHAHCAPGNRTK</sequence>
<feature type="region of interest" description="Disordered" evidence="1">
    <location>
        <begin position="414"/>
        <end position="436"/>
    </location>
</feature>
<organism evidence="2 3">
    <name type="scientific">Streptomyces pseudovenezuelae</name>
    <dbReference type="NCBI Taxonomy" id="67350"/>
    <lineage>
        <taxon>Bacteria</taxon>
        <taxon>Bacillati</taxon>
        <taxon>Actinomycetota</taxon>
        <taxon>Actinomycetes</taxon>
        <taxon>Kitasatosporales</taxon>
        <taxon>Streptomycetaceae</taxon>
        <taxon>Streptomyces</taxon>
        <taxon>Streptomyces aurantiacus group</taxon>
    </lineage>
</organism>
<dbReference type="CDD" id="cd06268">
    <property type="entry name" value="PBP1_ABC_transporter_LIVBP-like"/>
    <property type="match status" value="1"/>
</dbReference>
<feature type="region of interest" description="Disordered" evidence="1">
    <location>
        <begin position="62"/>
        <end position="90"/>
    </location>
</feature>
<protein>
    <submittedName>
        <fullName evidence="2">ABC transporter substrate-binding protein</fullName>
    </submittedName>
</protein>